<feature type="transmembrane region" description="Helical" evidence="1">
    <location>
        <begin position="12"/>
        <end position="34"/>
    </location>
</feature>
<name>A0A382UNG2_9ZZZZ</name>
<evidence type="ECO:0000256" key="1">
    <source>
        <dbReference type="SAM" id="Phobius"/>
    </source>
</evidence>
<keyword evidence="1" id="KW-0472">Membrane</keyword>
<reference evidence="2" key="1">
    <citation type="submission" date="2018-05" db="EMBL/GenBank/DDBJ databases">
        <authorList>
            <person name="Lanie J.A."/>
            <person name="Ng W.-L."/>
            <person name="Kazmierczak K.M."/>
            <person name="Andrzejewski T.M."/>
            <person name="Davidsen T.M."/>
            <person name="Wayne K.J."/>
            <person name="Tettelin H."/>
            <person name="Glass J.I."/>
            <person name="Rusch D."/>
            <person name="Podicherti R."/>
            <person name="Tsui H.-C.T."/>
            <person name="Winkler M.E."/>
        </authorList>
    </citation>
    <scope>NUCLEOTIDE SEQUENCE</scope>
</reference>
<keyword evidence="1" id="KW-1133">Transmembrane helix</keyword>
<dbReference type="EMBL" id="UINC01145589">
    <property type="protein sequence ID" value="SVD35813.1"/>
    <property type="molecule type" value="Genomic_DNA"/>
</dbReference>
<protein>
    <submittedName>
        <fullName evidence="2">Uncharacterized protein</fullName>
    </submittedName>
</protein>
<accession>A0A382UNG2</accession>
<keyword evidence="1" id="KW-0812">Transmembrane</keyword>
<gene>
    <name evidence="2" type="ORF">METZ01_LOCUS388667</name>
</gene>
<organism evidence="2">
    <name type="scientific">marine metagenome</name>
    <dbReference type="NCBI Taxonomy" id="408172"/>
    <lineage>
        <taxon>unclassified sequences</taxon>
        <taxon>metagenomes</taxon>
        <taxon>ecological metagenomes</taxon>
    </lineage>
</organism>
<proteinExistence type="predicted"/>
<sequence length="37" mass="4088">MTRTSATVALGFASVAHTYSHMFVLFFATVVLVLERI</sequence>
<evidence type="ECO:0000313" key="2">
    <source>
        <dbReference type="EMBL" id="SVD35813.1"/>
    </source>
</evidence>
<dbReference type="AlphaFoldDB" id="A0A382UNG2"/>